<dbReference type="PANTHER" id="PTHR30383">
    <property type="entry name" value="THIOESTERASE 1/PROTEASE 1/LYSOPHOSPHOLIPASE L1"/>
    <property type="match status" value="1"/>
</dbReference>
<gene>
    <name evidence="2" type="ORF">IAA84_02655</name>
</gene>
<feature type="domain" description="SGNH hydrolase-type esterase" evidence="1">
    <location>
        <begin position="7"/>
        <end position="197"/>
    </location>
</feature>
<reference evidence="2" key="2">
    <citation type="journal article" date="2021" name="PeerJ">
        <title>Extensive microbial diversity within the chicken gut microbiome revealed by metagenomics and culture.</title>
        <authorList>
            <person name="Gilroy R."/>
            <person name="Ravi A."/>
            <person name="Getino M."/>
            <person name="Pursley I."/>
            <person name="Horton D.L."/>
            <person name="Alikhan N.F."/>
            <person name="Baker D."/>
            <person name="Gharbi K."/>
            <person name="Hall N."/>
            <person name="Watson M."/>
            <person name="Adriaenssens E.M."/>
            <person name="Foster-Nyarko E."/>
            <person name="Jarju S."/>
            <person name="Secka A."/>
            <person name="Antonio M."/>
            <person name="Oren A."/>
            <person name="Chaudhuri R.R."/>
            <person name="La Ragione R."/>
            <person name="Hildebrand F."/>
            <person name="Pallen M.J."/>
        </authorList>
    </citation>
    <scope>NUCLEOTIDE SEQUENCE</scope>
    <source>
        <strain evidence="2">13766</strain>
    </source>
</reference>
<reference evidence="2" key="1">
    <citation type="submission" date="2020-10" db="EMBL/GenBank/DDBJ databases">
        <authorList>
            <person name="Gilroy R."/>
        </authorList>
    </citation>
    <scope>NUCLEOTIDE SEQUENCE</scope>
    <source>
        <strain evidence="2">13766</strain>
    </source>
</reference>
<evidence type="ECO:0000313" key="2">
    <source>
        <dbReference type="EMBL" id="HIS91897.1"/>
    </source>
</evidence>
<dbReference type="InterPro" id="IPR051532">
    <property type="entry name" value="Ester_Hydrolysis_Enzymes"/>
</dbReference>
<dbReference type="GO" id="GO:0016787">
    <property type="term" value="F:hydrolase activity"/>
    <property type="evidence" value="ECO:0007669"/>
    <property type="project" value="UniProtKB-KW"/>
</dbReference>
<dbReference type="InterPro" id="IPR036514">
    <property type="entry name" value="SGNH_hydro_sf"/>
</dbReference>
<comment type="caution">
    <text evidence="2">The sequence shown here is derived from an EMBL/GenBank/DDBJ whole genome shotgun (WGS) entry which is preliminary data.</text>
</comment>
<dbReference type="Gene3D" id="3.40.50.1110">
    <property type="entry name" value="SGNH hydrolase"/>
    <property type="match status" value="1"/>
</dbReference>
<keyword evidence="2" id="KW-0378">Hydrolase</keyword>
<dbReference type="AlphaFoldDB" id="A0A9D1FYR6"/>
<dbReference type="PANTHER" id="PTHR30383:SF29">
    <property type="entry name" value="SGNH HYDROLASE-TYPE ESTERASE DOMAIN-CONTAINING PROTEIN"/>
    <property type="match status" value="1"/>
</dbReference>
<sequence>MKKRILCFGDSNTYGSNPAGGRFDAETRYPMRMAALLGPDYTVLEEGLGGRTVCFDDPVEGGYKSGAAYLPPCLLSHNPLDLVILMLGTNDAKQRFGMNAHTIAQSLQQLVMQVRLYGMNAVGDRPRCLIVAPPHIGENLPHTGLIENFGAQAIETSHGFAKEYLKISRIQKADFLDAAQVCSPSERDAVHLTAQGHLALAGALAAKVRALLEG</sequence>
<name>A0A9D1FYR6_9FIRM</name>
<dbReference type="CDD" id="cd01839">
    <property type="entry name" value="SGNH_arylesterase_like"/>
    <property type="match status" value="1"/>
</dbReference>
<accession>A0A9D1FYR6</accession>
<proteinExistence type="predicted"/>
<dbReference type="Proteomes" id="UP000824140">
    <property type="component" value="Unassembled WGS sequence"/>
</dbReference>
<dbReference type="SUPFAM" id="SSF52266">
    <property type="entry name" value="SGNH hydrolase"/>
    <property type="match status" value="1"/>
</dbReference>
<organism evidence="2 3">
    <name type="scientific">Candidatus Alectryocaccomicrobium excrementavium</name>
    <dbReference type="NCBI Taxonomy" id="2840668"/>
    <lineage>
        <taxon>Bacteria</taxon>
        <taxon>Bacillati</taxon>
        <taxon>Bacillota</taxon>
        <taxon>Clostridia</taxon>
        <taxon>Candidatus Alectryocaccomicrobium</taxon>
    </lineage>
</organism>
<protein>
    <submittedName>
        <fullName evidence="2">SGNH/GDSL hydrolase family protein</fullName>
    </submittedName>
</protein>
<dbReference type="Pfam" id="PF13472">
    <property type="entry name" value="Lipase_GDSL_2"/>
    <property type="match status" value="1"/>
</dbReference>
<dbReference type="InterPro" id="IPR013830">
    <property type="entry name" value="SGNH_hydro"/>
</dbReference>
<dbReference type="EMBL" id="DVJN01000052">
    <property type="protein sequence ID" value="HIS91897.1"/>
    <property type="molecule type" value="Genomic_DNA"/>
</dbReference>
<evidence type="ECO:0000313" key="3">
    <source>
        <dbReference type="Proteomes" id="UP000824140"/>
    </source>
</evidence>
<evidence type="ECO:0000259" key="1">
    <source>
        <dbReference type="Pfam" id="PF13472"/>
    </source>
</evidence>